<dbReference type="Gene3D" id="6.10.250.1120">
    <property type="match status" value="1"/>
</dbReference>
<accession>A0AAE3L2H1</accession>
<comment type="caution">
    <text evidence="2">The sequence shown here is derived from an EMBL/GenBank/DDBJ whole genome shotgun (WGS) entry which is preliminary data.</text>
</comment>
<evidence type="ECO:0000259" key="1">
    <source>
        <dbReference type="PROSITE" id="PS51462"/>
    </source>
</evidence>
<dbReference type="PANTHER" id="PTHR43222:SF2">
    <property type="entry name" value="NUDIX HYDROLASE 23, CHLOROPLASTIC"/>
    <property type="match status" value="1"/>
</dbReference>
<protein>
    <submittedName>
        <fullName evidence="2">NUDIX hydrolase</fullName>
    </submittedName>
</protein>
<dbReference type="InterPro" id="IPR059176">
    <property type="entry name" value="UDP-X_N"/>
</dbReference>
<dbReference type="GO" id="GO:0016787">
    <property type="term" value="F:hydrolase activity"/>
    <property type="evidence" value="ECO:0007669"/>
    <property type="project" value="UniProtKB-KW"/>
</dbReference>
<dbReference type="AlphaFoldDB" id="A0AAE3L2H1"/>
<dbReference type="Gene3D" id="3.90.79.10">
    <property type="entry name" value="Nucleoside Triphosphate Pyrophosphohydrolase"/>
    <property type="match status" value="1"/>
</dbReference>
<feature type="domain" description="Nudix hydrolase" evidence="1">
    <location>
        <begin position="68"/>
        <end position="198"/>
    </location>
</feature>
<dbReference type="InterPro" id="IPR000086">
    <property type="entry name" value="NUDIX_hydrolase_dom"/>
</dbReference>
<sequence>MKDELKWLQYAKKLQAIAQAGLEYSKDKYDIERFEEIRDISIDIMHNYTDIEHAKIKELFASETGYQTPKIDVRAAVLKEDRILLIKEKIDGLWAMPGGWADVDCSLKENLIKEAMEEAGAEIIPQRILSLEDAKKHSSLPMPYGIYKIIVQCRLVKINFKKNIETSEVGFFSLDELPALSLGRTTKEHIKMALETNEKPFHEAIFD</sequence>
<dbReference type="InterPro" id="IPR015797">
    <property type="entry name" value="NUDIX_hydrolase-like_dom_sf"/>
</dbReference>
<keyword evidence="2" id="KW-0378">Hydrolase</keyword>
<proteinExistence type="predicted"/>
<reference evidence="2" key="1">
    <citation type="submission" date="2022-07" db="EMBL/GenBank/DDBJ databases">
        <title>Enhanced cultured diversity of the mouse gut microbiota enables custom-made synthetic communities.</title>
        <authorList>
            <person name="Afrizal A."/>
        </authorList>
    </citation>
    <scope>NUCLEOTIDE SEQUENCE</scope>
    <source>
        <strain evidence="2">DSM 28593</strain>
    </source>
</reference>
<name>A0AAE3L2H1_9FIRM</name>
<evidence type="ECO:0000313" key="3">
    <source>
        <dbReference type="Proteomes" id="UP001205748"/>
    </source>
</evidence>
<keyword evidence="3" id="KW-1185">Reference proteome</keyword>
<dbReference type="RefSeq" id="WP_257530033.1">
    <property type="nucleotide sequence ID" value="NZ_JANKAS010000004.1"/>
</dbReference>
<dbReference type="PANTHER" id="PTHR43222">
    <property type="entry name" value="NUDIX HYDROLASE 23"/>
    <property type="match status" value="1"/>
</dbReference>
<dbReference type="PROSITE" id="PS51462">
    <property type="entry name" value="NUDIX"/>
    <property type="match status" value="1"/>
</dbReference>
<dbReference type="Proteomes" id="UP001205748">
    <property type="component" value="Unassembled WGS sequence"/>
</dbReference>
<dbReference type="Pfam" id="PF12535">
    <property type="entry name" value="Nudix_N"/>
    <property type="match status" value="1"/>
</dbReference>
<gene>
    <name evidence="2" type="ORF">NSA47_06005</name>
</gene>
<evidence type="ECO:0000313" key="2">
    <source>
        <dbReference type="EMBL" id="MCR1898544.1"/>
    </source>
</evidence>
<dbReference type="SUPFAM" id="SSF55811">
    <property type="entry name" value="Nudix"/>
    <property type="match status" value="1"/>
</dbReference>
<organism evidence="2 3">
    <name type="scientific">Irregularibacter muris</name>
    <dbReference type="NCBI Taxonomy" id="1796619"/>
    <lineage>
        <taxon>Bacteria</taxon>
        <taxon>Bacillati</taxon>
        <taxon>Bacillota</taxon>
        <taxon>Clostridia</taxon>
        <taxon>Eubacteriales</taxon>
        <taxon>Eubacteriaceae</taxon>
        <taxon>Irregularibacter</taxon>
    </lineage>
</organism>
<dbReference type="Pfam" id="PF00293">
    <property type="entry name" value="NUDIX"/>
    <property type="match status" value="1"/>
</dbReference>
<dbReference type="EMBL" id="JANKAS010000004">
    <property type="protein sequence ID" value="MCR1898544.1"/>
    <property type="molecule type" value="Genomic_DNA"/>
</dbReference>